<evidence type="ECO:0000256" key="6">
    <source>
        <dbReference type="PROSITE-ProRule" id="PRU00042"/>
    </source>
</evidence>
<dbReference type="InterPro" id="IPR036236">
    <property type="entry name" value="Znf_C2H2_sf"/>
</dbReference>
<sequence length="204" mass="23433">MNRLAVSLSCLAYLRLAQCMSVRRTQVRDEPPQAGENCAARRNEHAQCRPCTAETDFPKLSRQKQQHAYQDPTSSINNFLSREGAKRHYPQLLQPPNSPRSFQCHFCHRNFYSSQALGGHQNAHKLERAAARRSTNPLIHFHYHNNNGPFHSSSLRPKPKPELANFPFFHNYPYLLEVEPFHHNAPPASPQPSNHVNLDLTLRL</sequence>
<comment type="caution">
    <text evidence="10">The sequence shown here is derived from an EMBL/GenBank/DDBJ whole genome shotgun (WGS) entry which is preliminary data.</text>
</comment>
<evidence type="ECO:0000256" key="7">
    <source>
        <dbReference type="SAM" id="MobiDB-lite"/>
    </source>
</evidence>
<evidence type="ECO:0000256" key="8">
    <source>
        <dbReference type="SAM" id="SignalP"/>
    </source>
</evidence>
<dbReference type="STRING" id="57577.A0A2K3MS17"/>
<dbReference type="InterPro" id="IPR044246">
    <property type="entry name" value="ZFP3-like"/>
</dbReference>
<evidence type="ECO:0000256" key="2">
    <source>
        <dbReference type="ARBA" id="ARBA00022723"/>
    </source>
</evidence>
<reference evidence="10 11" key="1">
    <citation type="journal article" date="2014" name="Am. J. Bot.">
        <title>Genome assembly and annotation for red clover (Trifolium pratense; Fabaceae).</title>
        <authorList>
            <person name="Istvanek J."/>
            <person name="Jaros M."/>
            <person name="Krenek A."/>
            <person name="Repkova J."/>
        </authorList>
    </citation>
    <scope>NUCLEOTIDE SEQUENCE [LARGE SCALE GENOMIC DNA]</scope>
    <source>
        <strain evidence="11">cv. Tatra</strain>
        <tissue evidence="10">Young leaves</tissue>
    </source>
</reference>
<dbReference type="Proteomes" id="UP000236291">
    <property type="component" value="Unassembled WGS sequence"/>
</dbReference>
<evidence type="ECO:0000256" key="1">
    <source>
        <dbReference type="ARBA" id="ARBA00004123"/>
    </source>
</evidence>
<comment type="subcellular location">
    <subcellularLocation>
        <location evidence="1">Nucleus</location>
    </subcellularLocation>
</comment>
<dbReference type="PANTHER" id="PTHR47287">
    <property type="entry name" value="C2H2 AND C2HC ZINC FINGERS SUPERFAMILY PROTEIN"/>
    <property type="match status" value="1"/>
</dbReference>
<dbReference type="PANTHER" id="PTHR47287:SF15">
    <property type="entry name" value="ZINC FINGER PROTEIN 3-LIKE"/>
    <property type="match status" value="1"/>
</dbReference>
<dbReference type="GO" id="GO:0005634">
    <property type="term" value="C:nucleus"/>
    <property type="evidence" value="ECO:0007669"/>
    <property type="project" value="UniProtKB-SubCell"/>
</dbReference>
<evidence type="ECO:0000313" key="10">
    <source>
        <dbReference type="EMBL" id="PNX93546.1"/>
    </source>
</evidence>
<evidence type="ECO:0000313" key="11">
    <source>
        <dbReference type="Proteomes" id="UP000236291"/>
    </source>
</evidence>
<proteinExistence type="predicted"/>
<dbReference type="AlphaFoldDB" id="A0A2K3MS17"/>
<dbReference type="EMBL" id="ASHM01011608">
    <property type="protein sequence ID" value="PNX93546.1"/>
    <property type="molecule type" value="Genomic_DNA"/>
</dbReference>
<organism evidence="10 11">
    <name type="scientific">Trifolium pratense</name>
    <name type="common">Red clover</name>
    <dbReference type="NCBI Taxonomy" id="57577"/>
    <lineage>
        <taxon>Eukaryota</taxon>
        <taxon>Viridiplantae</taxon>
        <taxon>Streptophyta</taxon>
        <taxon>Embryophyta</taxon>
        <taxon>Tracheophyta</taxon>
        <taxon>Spermatophyta</taxon>
        <taxon>Magnoliopsida</taxon>
        <taxon>eudicotyledons</taxon>
        <taxon>Gunneridae</taxon>
        <taxon>Pentapetalae</taxon>
        <taxon>rosids</taxon>
        <taxon>fabids</taxon>
        <taxon>Fabales</taxon>
        <taxon>Fabaceae</taxon>
        <taxon>Papilionoideae</taxon>
        <taxon>50 kb inversion clade</taxon>
        <taxon>NPAAA clade</taxon>
        <taxon>Hologalegina</taxon>
        <taxon>IRL clade</taxon>
        <taxon>Trifolieae</taxon>
        <taxon>Trifolium</taxon>
    </lineage>
</organism>
<evidence type="ECO:0000256" key="5">
    <source>
        <dbReference type="ARBA" id="ARBA00023242"/>
    </source>
</evidence>
<keyword evidence="2" id="KW-0479">Metal-binding</keyword>
<dbReference type="GO" id="GO:0009788">
    <property type="term" value="P:negative regulation of abscisic acid-activated signaling pathway"/>
    <property type="evidence" value="ECO:0007669"/>
    <property type="project" value="InterPro"/>
</dbReference>
<feature type="domain" description="C2H2-type" evidence="9">
    <location>
        <begin position="102"/>
        <end position="129"/>
    </location>
</feature>
<keyword evidence="5" id="KW-0539">Nucleus</keyword>
<evidence type="ECO:0000259" key="9">
    <source>
        <dbReference type="PROSITE" id="PS50157"/>
    </source>
</evidence>
<dbReference type="GO" id="GO:0008270">
    <property type="term" value="F:zinc ion binding"/>
    <property type="evidence" value="ECO:0007669"/>
    <property type="project" value="UniProtKB-KW"/>
</dbReference>
<protein>
    <submittedName>
        <fullName evidence="10">Zinc finger protein 2-like</fullName>
    </submittedName>
</protein>
<feature type="region of interest" description="Disordered" evidence="7">
    <location>
        <begin position="185"/>
        <end position="204"/>
    </location>
</feature>
<dbReference type="PROSITE" id="PS50157">
    <property type="entry name" value="ZINC_FINGER_C2H2_2"/>
    <property type="match status" value="1"/>
</dbReference>
<dbReference type="SUPFAM" id="SSF57667">
    <property type="entry name" value="beta-beta-alpha zinc fingers"/>
    <property type="match status" value="1"/>
</dbReference>
<gene>
    <name evidence="10" type="ORF">L195_g016701</name>
</gene>
<feature type="signal peptide" evidence="8">
    <location>
        <begin position="1"/>
        <end position="19"/>
    </location>
</feature>
<keyword evidence="3 6" id="KW-0863">Zinc-finger</keyword>
<evidence type="ECO:0000256" key="3">
    <source>
        <dbReference type="ARBA" id="ARBA00022771"/>
    </source>
</evidence>
<dbReference type="InterPro" id="IPR013087">
    <property type="entry name" value="Znf_C2H2_type"/>
</dbReference>
<evidence type="ECO:0000256" key="4">
    <source>
        <dbReference type="ARBA" id="ARBA00022833"/>
    </source>
</evidence>
<keyword evidence="4" id="KW-0862">Zinc</keyword>
<accession>A0A2K3MS17</accession>
<dbReference type="PROSITE" id="PS00028">
    <property type="entry name" value="ZINC_FINGER_C2H2_1"/>
    <property type="match status" value="1"/>
</dbReference>
<feature type="chain" id="PRO_5014322907" evidence="8">
    <location>
        <begin position="20"/>
        <end position="204"/>
    </location>
</feature>
<name>A0A2K3MS17_TRIPR</name>
<keyword evidence="8" id="KW-0732">Signal</keyword>
<reference evidence="10 11" key="2">
    <citation type="journal article" date="2017" name="Front. Plant Sci.">
        <title>Gene Classification and Mining of Molecular Markers Useful in Red Clover (Trifolium pratense) Breeding.</title>
        <authorList>
            <person name="Istvanek J."/>
            <person name="Dluhosova J."/>
            <person name="Dluhos P."/>
            <person name="Patkova L."/>
            <person name="Nedelnik J."/>
            <person name="Repkova J."/>
        </authorList>
    </citation>
    <scope>NUCLEOTIDE SEQUENCE [LARGE SCALE GENOMIC DNA]</scope>
    <source>
        <strain evidence="11">cv. Tatra</strain>
        <tissue evidence="10">Young leaves</tissue>
    </source>
</reference>